<gene>
    <name evidence="1" type="ORF">PR001_g30967</name>
</gene>
<comment type="caution">
    <text evidence="1">The sequence shown here is derived from an EMBL/GenBank/DDBJ whole genome shotgun (WGS) entry which is preliminary data.</text>
</comment>
<organism evidence="1 2">
    <name type="scientific">Phytophthora rubi</name>
    <dbReference type="NCBI Taxonomy" id="129364"/>
    <lineage>
        <taxon>Eukaryota</taxon>
        <taxon>Sar</taxon>
        <taxon>Stramenopiles</taxon>
        <taxon>Oomycota</taxon>
        <taxon>Peronosporomycetes</taxon>
        <taxon>Peronosporales</taxon>
        <taxon>Peronosporaceae</taxon>
        <taxon>Phytophthora</taxon>
    </lineage>
</organism>
<accession>A0A6A3GMV7</accession>
<protein>
    <submittedName>
        <fullName evidence="1">Uncharacterized protein</fullName>
    </submittedName>
</protein>
<dbReference type="EMBL" id="QXFV01007478">
    <property type="protein sequence ID" value="KAE8958702.1"/>
    <property type="molecule type" value="Genomic_DNA"/>
</dbReference>
<name>A0A6A3GMV7_9STRA</name>
<evidence type="ECO:0000313" key="2">
    <source>
        <dbReference type="Proteomes" id="UP000429607"/>
    </source>
</evidence>
<proteinExistence type="predicted"/>
<dbReference type="Proteomes" id="UP000429607">
    <property type="component" value="Unassembled WGS sequence"/>
</dbReference>
<reference evidence="1 2" key="1">
    <citation type="submission" date="2018-09" db="EMBL/GenBank/DDBJ databases">
        <title>Genomic investigation of the strawberry pathogen Phytophthora fragariae indicates pathogenicity is determined by transcriptional variation in three key races.</title>
        <authorList>
            <person name="Adams T.M."/>
            <person name="Armitage A.D."/>
            <person name="Sobczyk M.K."/>
            <person name="Bates H.J."/>
            <person name="Dunwell J.M."/>
            <person name="Nellist C.F."/>
            <person name="Harrison R.J."/>
        </authorList>
    </citation>
    <scope>NUCLEOTIDE SEQUENCE [LARGE SCALE GENOMIC DNA]</scope>
    <source>
        <strain evidence="1 2">SCRP249</strain>
    </source>
</reference>
<sequence>MESGNGSLTRLVSTMCDDIEQLDSTYGWLVAQVEALERKWSHLDAQLAASTPRAYYDRVLRKLNCTGDVALLLEALDNDPGFLSGSGVAREHGMGEASTGRFVTLQERPRQPQAPAVGKPVEDATTNTLEAWMKLESKCGSRQAVVDHVQKMESGVPQIEAGLAAVAPEKMLYWDRVRNWSPILVALSRRAEGSR</sequence>
<dbReference type="AlphaFoldDB" id="A0A6A3GMV7"/>
<evidence type="ECO:0000313" key="1">
    <source>
        <dbReference type="EMBL" id="KAE8958702.1"/>
    </source>
</evidence>